<dbReference type="Proteomes" id="UP001139981">
    <property type="component" value="Unassembled WGS sequence"/>
</dbReference>
<reference evidence="1" key="1">
    <citation type="submission" date="2022-07" db="EMBL/GenBank/DDBJ databases">
        <title>Phylogenomic reconstructions and comparative analyses of Kickxellomycotina fungi.</title>
        <authorList>
            <person name="Reynolds N.K."/>
            <person name="Stajich J.E."/>
            <person name="Barry K."/>
            <person name="Grigoriev I.V."/>
            <person name="Crous P."/>
            <person name="Smith M.E."/>
        </authorList>
    </citation>
    <scope>NUCLEOTIDE SEQUENCE</scope>
    <source>
        <strain evidence="1">CBS 190363</strain>
    </source>
</reference>
<evidence type="ECO:0000313" key="2">
    <source>
        <dbReference type="Proteomes" id="UP001139981"/>
    </source>
</evidence>
<proteinExistence type="predicted"/>
<protein>
    <submittedName>
        <fullName evidence="1">Uncharacterized protein</fullName>
    </submittedName>
</protein>
<sequence length="423" mass="45732">MQALMAAQSGTLYHAPPPPALSSEYVISQQQQQQQQREGSPRCNNVQSSDSDSDDISKSLSYLLNQHINQSASASVSAPIHYHGRQQPTSASNGGGGFLMPGGYGSVISMPNPLDSLSLDLPIHPPQSLPPQQQQQQHQQPMLGIGHLMTAKDAAAAIGFSTPGFNAPSSNIGTPQFSFLGFSHPGSAFATPPPPPQHQPQQLQQQQSQIRSVSTSKLALGITTNNKRSSATKRSVSATRPRRGRPPAPLSGTELTTPPDDSLLPPATASSVVLPHRVDRQLAEASRPLFFVRPRCSDDAPRRRKRRCVSSGDAIIAAAAKLEEGGVVEEEHSLQWQRISEQRRRDAMRENFDLLKRMLPQAYMASDDGRELARPVLLARFLRWVDDTLIEMEALKDEVARLRQAPASEPASAVVAAAAAATL</sequence>
<comment type="caution">
    <text evidence="1">The sequence shown here is derived from an EMBL/GenBank/DDBJ whole genome shotgun (WGS) entry which is preliminary data.</text>
</comment>
<evidence type="ECO:0000313" key="1">
    <source>
        <dbReference type="EMBL" id="KAJ2898176.1"/>
    </source>
</evidence>
<gene>
    <name evidence="1" type="ORF">IWW38_001472</name>
</gene>
<accession>A0ACC1M6M8</accession>
<organism evidence="1 2">
    <name type="scientific">Coemansia aciculifera</name>
    <dbReference type="NCBI Taxonomy" id="417176"/>
    <lineage>
        <taxon>Eukaryota</taxon>
        <taxon>Fungi</taxon>
        <taxon>Fungi incertae sedis</taxon>
        <taxon>Zoopagomycota</taxon>
        <taxon>Kickxellomycotina</taxon>
        <taxon>Kickxellomycetes</taxon>
        <taxon>Kickxellales</taxon>
        <taxon>Kickxellaceae</taxon>
        <taxon>Coemansia</taxon>
    </lineage>
</organism>
<name>A0ACC1M6M8_9FUNG</name>
<keyword evidence="2" id="KW-1185">Reference proteome</keyword>
<dbReference type="EMBL" id="JANBVB010000074">
    <property type="protein sequence ID" value="KAJ2898176.1"/>
    <property type="molecule type" value="Genomic_DNA"/>
</dbReference>